<evidence type="ECO:0000313" key="12">
    <source>
        <dbReference type="EMBL" id="EGC16607.1"/>
    </source>
</evidence>
<organism evidence="12 13">
    <name type="scientific">Kingella denitrificans ATCC 33394</name>
    <dbReference type="NCBI Taxonomy" id="888741"/>
    <lineage>
        <taxon>Bacteria</taxon>
        <taxon>Pseudomonadati</taxon>
        <taxon>Pseudomonadota</taxon>
        <taxon>Betaproteobacteria</taxon>
        <taxon>Neisseriales</taxon>
        <taxon>Neisseriaceae</taxon>
        <taxon>Kingella</taxon>
    </lineage>
</organism>
<feature type="binding site" evidence="9">
    <location>
        <begin position="182"/>
        <end position="186"/>
    </location>
    <ligand>
        <name>GMP</name>
        <dbReference type="ChEBI" id="CHEBI:58115"/>
    </ligand>
</feature>
<accession>F0F1J2</accession>
<dbReference type="SUPFAM" id="SSF103365">
    <property type="entry name" value="Hypothetical protein PH1602"/>
    <property type="match status" value="1"/>
</dbReference>
<evidence type="ECO:0000313" key="13">
    <source>
        <dbReference type="Proteomes" id="UP000004088"/>
    </source>
</evidence>
<evidence type="ECO:0000256" key="11">
    <source>
        <dbReference type="RuleBase" id="RU371113"/>
    </source>
</evidence>
<feature type="binding site" evidence="9">
    <location>
        <position position="419"/>
    </location>
    <ligand>
        <name>GMP</name>
        <dbReference type="ChEBI" id="CHEBI:58115"/>
    </ligand>
</feature>
<keyword evidence="2 10" id="KW-0479">Metal-binding</keyword>
<name>F0F1J2_9NEIS</name>
<dbReference type="Gene3D" id="3.90.1860.10">
    <property type="entry name" value="tRNA-splicing ligase RtcB"/>
    <property type="match status" value="1"/>
</dbReference>
<dbReference type="GO" id="GO:0005525">
    <property type="term" value="F:GTP binding"/>
    <property type="evidence" value="ECO:0007669"/>
    <property type="project" value="UniProtKB-KW"/>
</dbReference>
<feature type="binding site" evidence="9">
    <location>
        <position position="322"/>
    </location>
    <ligand>
        <name>GMP</name>
        <dbReference type="ChEBI" id="CHEBI:58115"/>
    </ligand>
</feature>
<dbReference type="EMBL" id="AEWV01000040">
    <property type="protein sequence ID" value="EGC16607.1"/>
    <property type="molecule type" value="Genomic_DNA"/>
</dbReference>
<dbReference type="GO" id="GO:0046872">
    <property type="term" value="F:metal ion binding"/>
    <property type="evidence" value="ECO:0007669"/>
    <property type="project" value="UniProtKB-UniRule"/>
</dbReference>
<dbReference type="STRING" id="888741.HMPREF9098_1977"/>
<evidence type="ECO:0000256" key="10">
    <source>
        <dbReference type="PIRSR" id="PIRSR601233-3"/>
    </source>
</evidence>
<protein>
    <recommendedName>
        <fullName evidence="11">tRNA-splicing ligase RtcB</fullName>
        <ecNumber evidence="11">6.5.1.-</ecNumber>
    </recommendedName>
</protein>
<dbReference type="GO" id="GO:0042245">
    <property type="term" value="P:RNA repair"/>
    <property type="evidence" value="ECO:0007669"/>
    <property type="project" value="UniProtKB-KW"/>
</dbReference>
<evidence type="ECO:0000256" key="2">
    <source>
        <dbReference type="ARBA" id="ARBA00022723"/>
    </source>
</evidence>
<evidence type="ECO:0000256" key="4">
    <source>
        <dbReference type="ARBA" id="ARBA00022800"/>
    </source>
</evidence>
<feature type="binding site" evidence="10">
    <location>
        <position position="183"/>
    </location>
    <ligand>
        <name>Mn(2+)</name>
        <dbReference type="ChEBI" id="CHEBI:29035"/>
        <label>1</label>
    </ligand>
</feature>
<feature type="active site" description="GMP-histidine intermediate" evidence="8">
    <location>
        <position position="341"/>
    </location>
</feature>
<evidence type="ECO:0000256" key="3">
    <source>
        <dbReference type="ARBA" id="ARBA00022741"/>
    </source>
</evidence>
<evidence type="ECO:0000256" key="5">
    <source>
        <dbReference type="ARBA" id="ARBA00023134"/>
    </source>
</evidence>
<dbReference type="NCBIfam" id="NF007153">
    <property type="entry name" value="PRK09588.1"/>
    <property type="match status" value="1"/>
</dbReference>
<evidence type="ECO:0000256" key="1">
    <source>
        <dbReference type="ARBA" id="ARBA00022598"/>
    </source>
</evidence>
<dbReference type="Proteomes" id="UP000004088">
    <property type="component" value="Unassembled WGS sequence"/>
</dbReference>
<dbReference type="AlphaFoldDB" id="F0F1J2"/>
<comment type="similarity">
    <text evidence="11">Belongs to the RtcB family.</text>
</comment>
<keyword evidence="13" id="KW-1185">Reference proteome</keyword>
<proteinExistence type="inferred from homology"/>
<evidence type="ECO:0000256" key="7">
    <source>
        <dbReference type="ARBA" id="ARBA00047746"/>
    </source>
</evidence>
<dbReference type="InterPro" id="IPR001233">
    <property type="entry name" value="RtcB"/>
</dbReference>
<evidence type="ECO:0000256" key="6">
    <source>
        <dbReference type="ARBA" id="ARBA00023211"/>
    </source>
</evidence>
<feature type="binding site" evidence="10">
    <location>
        <position position="284"/>
    </location>
    <ligand>
        <name>Mn(2+)</name>
        <dbReference type="ChEBI" id="CHEBI:29035"/>
        <label>2</label>
    </ligand>
</feature>
<dbReference type="Pfam" id="PF01139">
    <property type="entry name" value="RtcB"/>
    <property type="match status" value="2"/>
</dbReference>
<keyword evidence="1 11" id="KW-0436">Ligase</keyword>
<evidence type="ECO:0000256" key="9">
    <source>
        <dbReference type="PIRSR" id="PIRSR601233-2"/>
    </source>
</evidence>
<keyword evidence="3 9" id="KW-0547">Nucleotide-binding</keyword>
<dbReference type="InterPro" id="IPR036025">
    <property type="entry name" value="RtcB-like_sf"/>
</dbReference>
<comment type="cofactor">
    <cofactor evidence="10 11">
        <name>Mn(2+)</name>
        <dbReference type="ChEBI" id="CHEBI:29035"/>
    </cofactor>
    <text evidence="10 11">Binds 2 manganese ions per subunit.</text>
</comment>
<keyword evidence="6 10" id="KW-0464">Manganese</keyword>
<gene>
    <name evidence="11 12" type="primary">rtcB</name>
    <name evidence="12" type="ORF">HMPREF9098_1977</name>
</gene>
<reference evidence="12 13" key="1">
    <citation type="submission" date="2011-01" db="EMBL/GenBank/DDBJ databases">
        <authorList>
            <person name="Muzny D."/>
            <person name="Qin X."/>
            <person name="Deng J."/>
            <person name="Jiang H."/>
            <person name="Liu Y."/>
            <person name="Qu J."/>
            <person name="Song X.-Z."/>
            <person name="Zhang L."/>
            <person name="Thornton R."/>
            <person name="Coyle M."/>
            <person name="Francisco L."/>
            <person name="Jackson L."/>
            <person name="Javaid M."/>
            <person name="Korchina V."/>
            <person name="Kovar C."/>
            <person name="Mata R."/>
            <person name="Mathew T."/>
            <person name="Ngo R."/>
            <person name="Nguyen L."/>
            <person name="Nguyen N."/>
            <person name="Okwuonu G."/>
            <person name="Ongeri F."/>
            <person name="Pham C."/>
            <person name="Simmons D."/>
            <person name="Wilczek-Boney K."/>
            <person name="Hale W."/>
            <person name="Jakkamsetti A."/>
            <person name="Pham P."/>
            <person name="Ruth R."/>
            <person name="San Lucas F."/>
            <person name="Warren J."/>
            <person name="Zhang J."/>
            <person name="Zhao Z."/>
            <person name="Zhou C."/>
            <person name="Zhu D."/>
            <person name="Lee S."/>
            <person name="Bess C."/>
            <person name="Blankenburg K."/>
            <person name="Forbes L."/>
            <person name="Fu Q."/>
            <person name="Gubbala S."/>
            <person name="Hirani K."/>
            <person name="Jayaseelan J.C."/>
            <person name="Lara F."/>
            <person name="Munidasa M."/>
            <person name="Palculict T."/>
            <person name="Patil S."/>
            <person name="Pu L.-L."/>
            <person name="Saada N."/>
            <person name="Tang L."/>
            <person name="Weissenberger G."/>
            <person name="Zhu Y."/>
            <person name="Hemphill L."/>
            <person name="Shang Y."/>
            <person name="Youmans B."/>
            <person name="Ayvaz T."/>
            <person name="Ross M."/>
            <person name="Santibanez J."/>
            <person name="Aqrawi P."/>
            <person name="Gross S."/>
            <person name="Joshi V."/>
            <person name="Fowler G."/>
            <person name="Nazareth L."/>
            <person name="Reid J."/>
            <person name="Worley K."/>
            <person name="Petrosino J."/>
            <person name="Highlander S."/>
            <person name="Gibbs R."/>
        </authorList>
    </citation>
    <scope>NUCLEOTIDE SEQUENCE [LARGE SCALE GENOMIC DNA]</scope>
    <source>
        <strain evidence="12 13">ATCC 33394</strain>
    </source>
</reference>
<keyword evidence="4" id="KW-0692">RNA repair</keyword>
<keyword evidence="5 9" id="KW-0342">GTP-binding</keyword>
<comment type="caution">
    <text evidence="12">The sequence shown here is derived from an EMBL/GenBank/DDBJ whole genome shotgun (WGS) entry which is preliminary data.</text>
</comment>
<evidence type="ECO:0000256" key="8">
    <source>
        <dbReference type="PIRSR" id="PIRSR601233-1"/>
    </source>
</evidence>
<dbReference type="GO" id="GO:0003972">
    <property type="term" value="F:RNA ligase (ATP) activity"/>
    <property type="evidence" value="ECO:0007669"/>
    <property type="project" value="TreeGrafter"/>
</dbReference>
<dbReference type="GO" id="GO:0006396">
    <property type="term" value="P:RNA processing"/>
    <property type="evidence" value="ECO:0007669"/>
    <property type="project" value="InterPro"/>
</dbReference>
<dbReference type="HOGENOM" id="CLU_022279_3_0_4"/>
<comment type="catalytic activity">
    <reaction evidence="7">
        <text>a 3'-end 3'-phospho-ribonucleotide-RNA + a 5'-end dephospho-ribonucleoside-RNA + GTP = a ribonucleotidyl-ribonucleotide-RNA + GMP + diphosphate</text>
        <dbReference type="Rhea" id="RHEA:68076"/>
        <dbReference type="Rhea" id="RHEA-COMP:10463"/>
        <dbReference type="Rhea" id="RHEA-COMP:13936"/>
        <dbReference type="Rhea" id="RHEA-COMP:17355"/>
        <dbReference type="ChEBI" id="CHEBI:33019"/>
        <dbReference type="ChEBI" id="CHEBI:37565"/>
        <dbReference type="ChEBI" id="CHEBI:58115"/>
        <dbReference type="ChEBI" id="CHEBI:83062"/>
        <dbReference type="ChEBI" id="CHEBI:138284"/>
        <dbReference type="ChEBI" id="CHEBI:173118"/>
        <dbReference type="EC" id="6.5.1.8"/>
    </reaction>
</comment>
<dbReference type="GO" id="GO:0170057">
    <property type="term" value="F:RNA ligase (GTP) activity"/>
    <property type="evidence" value="ECO:0007669"/>
    <property type="project" value="UniProtKB-EC"/>
</dbReference>
<feature type="binding site" evidence="10">
    <location>
        <position position="121"/>
    </location>
    <ligand>
        <name>Mn(2+)</name>
        <dbReference type="ChEBI" id="CHEBI:29035"/>
        <label>1</label>
    </ligand>
</feature>
<dbReference type="NCBIfam" id="TIGR03073">
    <property type="entry name" value="release_rtcB"/>
    <property type="match status" value="1"/>
</dbReference>
<dbReference type="InterPro" id="IPR017510">
    <property type="entry name" value="RtcB2"/>
</dbReference>
<feature type="binding site" evidence="9">
    <location>
        <begin position="284"/>
        <end position="285"/>
    </location>
    <ligand>
        <name>GMP</name>
        <dbReference type="ChEBI" id="CHEBI:58115"/>
    </ligand>
</feature>
<comment type="subunit">
    <text evidence="11">Monomer.</text>
</comment>
<dbReference type="PANTHER" id="PTHR11118:SF1">
    <property type="entry name" value="RNA-SPLICING LIGASE RTCB HOMOLOG"/>
    <property type="match status" value="1"/>
</dbReference>
<sequence length="426" mass="46227">MPFQAACTVSDGLPLLNISMIQRCQRSYVLSVYGGQRRLVLCLCSSTISRKHLNMGNLITIIKNSNTWIEGNAVQQLETTAKLPHIRRAAGMPDLHAGRGYPIGAAFFSVSHFYPALIGNDIGCGMAFWQTDLPAHKSKNTKLAKQLGSIDAPLDGNWDARISELLPQTAHRAALGTIGGGNHFAELQAVDTVYAPELLPEHFNAKCLQLLVHSGSRGLGQAVLRAHVDRFGHAGLPENTPEAAEYLAQHAAALDFARANRRLIAGRMLARWNAEGACLLDVHHNFLQSVRLDGEAGWLHRKGATPSDCGLVLIPGSRGDYSYLVRPMAENAAQSLFSLAHGAGRKWQRGECKGRLSHKYSADSLRQTAFGSMVVCEDKALIFEEAPQAYKKIDDVIAAMLDAGLIELVARMKPVLTYKTAGGCAD</sequence>
<dbReference type="EC" id="6.5.1.-" evidence="11"/>
<feature type="binding site" evidence="9">
    <location>
        <begin position="341"/>
        <end position="344"/>
    </location>
    <ligand>
        <name>GMP</name>
        <dbReference type="ChEBI" id="CHEBI:58115"/>
    </ligand>
</feature>
<dbReference type="PANTHER" id="PTHR11118">
    <property type="entry name" value="RNA-SPLICING LIGASE RTCB HOMOLOG"/>
    <property type="match status" value="1"/>
</dbReference>
<feature type="binding site" evidence="10">
    <location>
        <position position="213"/>
    </location>
    <ligand>
        <name>Mn(2+)</name>
        <dbReference type="ChEBI" id="CHEBI:29035"/>
        <label>2</label>
    </ligand>
</feature>